<dbReference type="InterPro" id="IPR036457">
    <property type="entry name" value="PPM-type-like_dom_sf"/>
</dbReference>
<keyword evidence="1" id="KW-0479">Metal-binding</keyword>
<feature type="domain" description="PPM-type phosphatase" evidence="6">
    <location>
        <begin position="54"/>
        <end position="369"/>
    </location>
</feature>
<dbReference type="GO" id="GO:0004722">
    <property type="term" value="F:protein serine/threonine phosphatase activity"/>
    <property type="evidence" value="ECO:0007669"/>
    <property type="project" value="InterPro"/>
</dbReference>
<keyword evidence="8" id="KW-1185">Reference proteome</keyword>
<feature type="compositionally biased region" description="Low complexity" evidence="5">
    <location>
        <begin position="848"/>
        <end position="859"/>
    </location>
</feature>
<dbReference type="InterPro" id="IPR015655">
    <property type="entry name" value="PP2C"/>
</dbReference>
<evidence type="ECO:0000256" key="5">
    <source>
        <dbReference type="SAM" id="MobiDB-lite"/>
    </source>
</evidence>
<feature type="region of interest" description="Disordered" evidence="5">
    <location>
        <begin position="842"/>
        <end position="862"/>
    </location>
</feature>
<gene>
    <name evidence="7" type="ORF">OSB1V03_LOCUS392</name>
</gene>
<dbReference type="EMBL" id="OC854650">
    <property type="protein sequence ID" value="CAD7619895.1"/>
    <property type="molecule type" value="Genomic_DNA"/>
</dbReference>
<comment type="similarity">
    <text evidence="4">Belongs to the PP2C family.</text>
</comment>
<evidence type="ECO:0000256" key="3">
    <source>
        <dbReference type="ARBA" id="ARBA00022912"/>
    </source>
</evidence>
<reference evidence="7" key="1">
    <citation type="submission" date="2020-11" db="EMBL/GenBank/DDBJ databases">
        <authorList>
            <person name="Tran Van P."/>
        </authorList>
    </citation>
    <scope>NUCLEOTIDE SEQUENCE</scope>
</reference>
<dbReference type="PROSITE" id="PS51746">
    <property type="entry name" value="PPM_2"/>
    <property type="match status" value="1"/>
</dbReference>
<dbReference type="SMART" id="SM00332">
    <property type="entry name" value="PP2Cc"/>
    <property type="match status" value="1"/>
</dbReference>
<evidence type="ECO:0000256" key="4">
    <source>
        <dbReference type="RuleBase" id="RU003465"/>
    </source>
</evidence>
<feature type="compositionally biased region" description="Polar residues" evidence="5">
    <location>
        <begin position="785"/>
        <end position="803"/>
    </location>
</feature>
<accession>A0A7R9KBM5</accession>
<dbReference type="CDD" id="cd00143">
    <property type="entry name" value="PP2Cc"/>
    <property type="match status" value="1"/>
</dbReference>
<evidence type="ECO:0000313" key="8">
    <source>
        <dbReference type="Proteomes" id="UP000759131"/>
    </source>
</evidence>
<evidence type="ECO:0000256" key="2">
    <source>
        <dbReference type="ARBA" id="ARBA00022801"/>
    </source>
</evidence>
<sequence length="911" mass="100898">MSPPLMPSQATRSPSPPPTTTITAAIDGHHLQDQTREPPPQQTVGCPSVPIGLRVYASCSQGGRKYMEDNYDLKYQFNADNELQYIYLAIFDGHGGDVAAKYAKQWLCHNIIRQRGFWSRADDQILRAIHKGFIQTHYDMRKEVLNWPKTASGLPSTSGTTASIVFIMNGKYYTGHVGDSRIVLGRKHEASGKWMSCSLTRDHKPESPREKRRIEAAGGQVMNKSGVDRVVWNRPKLGHKGPVRRSTSFDQIPFLAVARSLGDLWSFNSENNTFIVSPEPDLKCIPIDANDMCLMLASDGLWNMMTTQTAVKVLQEVEEDQYSPELLEAIFDAGTARLSPSRALVHFCLNRWYQSRFRADNTTVVAVMIEDNQGVELMRNNQNLPMNALFSDSEEDESDDGYDDSLDGVDFFSNFYNTKNNENKELDDKKAAISSSEVSSTTATAVNMTTTVSTVPQTIDSSNSTELSQNSLICPQNGDYNDAIVLTPLVNSPPNLQTIDNNNSVLESIENDCNSKGVQTLQSDMSADNEVTAKSVSDSIDDNDNQSNESSRDSGTASPPTPTVISAMEELSEEEYASLPSLVNLSQNEWELHVVIDPMHLSVNSTDFNTVSIGGEENSCLMEGQSSLANLNKVIEENTSLNNYIYSKTGFLRNHHHHNHHIPKTSHSIMNGSDLLMNATDNYWSESGSGYYHQLTALKPMRTSLPLSLVDNHSPVLSAANGAAANGNYGSPLISLHDKNSTVIEANNLCLFGALKSCAMNPNSSPNGNNSSDNSLQKLSKVFSQSNNNTNNYDVTSDGTISGDNRPKKRSIFRHSRLLRRITMDMNGATKHMRTPLLAKSGVKRKYSPSSASDYSPPSKHLRSSLWTRPLVSKEHLMRMNFTRSLKQLAVGRLTRSRLRPIKLLKAFAKK</sequence>
<evidence type="ECO:0000256" key="1">
    <source>
        <dbReference type="ARBA" id="ARBA00022723"/>
    </source>
</evidence>
<evidence type="ECO:0000259" key="6">
    <source>
        <dbReference type="PROSITE" id="PS51746"/>
    </source>
</evidence>
<dbReference type="OrthoDB" id="10025511at2759"/>
<dbReference type="AlphaFoldDB" id="A0A7R9KBM5"/>
<proteinExistence type="inferred from homology"/>
<dbReference type="Pfam" id="PF00481">
    <property type="entry name" value="PP2C"/>
    <property type="match status" value="1"/>
</dbReference>
<feature type="region of interest" description="Disordered" evidence="5">
    <location>
        <begin position="785"/>
        <end position="813"/>
    </location>
</feature>
<dbReference type="SUPFAM" id="SSF81606">
    <property type="entry name" value="PP2C-like"/>
    <property type="match status" value="1"/>
</dbReference>
<keyword evidence="2 4" id="KW-0378">Hydrolase</keyword>
<dbReference type="InterPro" id="IPR001932">
    <property type="entry name" value="PPM-type_phosphatase-like_dom"/>
</dbReference>
<dbReference type="GO" id="GO:0046872">
    <property type="term" value="F:metal ion binding"/>
    <property type="evidence" value="ECO:0007669"/>
    <property type="project" value="UniProtKB-KW"/>
</dbReference>
<organism evidence="7">
    <name type="scientific">Medioppia subpectinata</name>
    <dbReference type="NCBI Taxonomy" id="1979941"/>
    <lineage>
        <taxon>Eukaryota</taxon>
        <taxon>Metazoa</taxon>
        <taxon>Ecdysozoa</taxon>
        <taxon>Arthropoda</taxon>
        <taxon>Chelicerata</taxon>
        <taxon>Arachnida</taxon>
        <taxon>Acari</taxon>
        <taxon>Acariformes</taxon>
        <taxon>Sarcoptiformes</taxon>
        <taxon>Oribatida</taxon>
        <taxon>Brachypylina</taxon>
        <taxon>Oppioidea</taxon>
        <taxon>Oppiidae</taxon>
        <taxon>Medioppia</taxon>
    </lineage>
</organism>
<dbReference type="PANTHER" id="PTHR47992">
    <property type="entry name" value="PROTEIN PHOSPHATASE"/>
    <property type="match status" value="1"/>
</dbReference>
<protein>
    <recommendedName>
        <fullName evidence="6">PPM-type phosphatase domain-containing protein</fullName>
    </recommendedName>
</protein>
<dbReference type="FunFam" id="3.60.40.10:FF:000060">
    <property type="entry name" value="Protein phosphatase 2c"/>
    <property type="match status" value="1"/>
</dbReference>
<keyword evidence="3 4" id="KW-0904">Protein phosphatase</keyword>
<dbReference type="Proteomes" id="UP000759131">
    <property type="component" value="Unassembled WGS sequence"/>
</dbReference>
<dbReference type="Gene3D" id="3.60.40.10">
    <property type="entry name" value="PPM-type phosphatase domain"/>
    <property type="match status" value="1"/>
</dbReference>
<dbReference type="InterPro" id="IPR000222">
    <property type="entry name" value="PP2C_BS"/>
</dbReference>
<evidence type="ECO:0000313" key="7">
    <source>
        <dbReference type="EMBL" id="CAD7619895.1"/>
    </source>
</evidence>
<dbReference type="EMBL" id="CAJPIZ010000075">
    <property type="protein sequence ID" value="CAG2100325.1"/>
    <property type="molecule type" value="Genomic_DNA"/>
</dbReference>
<feature type="region of interest" description="Disordered" evidence="5">
    <location>
        <begin position="1"/>
        <end position="23"/>
    </location>
</feature>
<name>A0A7R9KBM5_9ACAR</name>
<feature type="region of interest" description="Disordered" evidence="5">
    <location>
        <begin position="521"/>
        <end position="563"/>
    </location>
</feature>
<dbReference type="PROSITE" id="PS01032">
    <property type="entry name" value="PPM_1"/>
    <property type="match status" value="1"/>
</dbReference>